<reference evidence="9 10" key="1">
    <citation type="journal article" date="2014" name="Int. J. Syst. Evol. Microbiol.">
        <title>Complete genome sequence of Corynebacterium casei LMG S-19264T (=DSM 44701T), isolated from a smear-ripened cheese.</title>
        <authorList>
            <consortium name="US DOE Joint Genome Institute (JGI-PGF)"/>
            <person name="Walter F."/>
            <person name="Albersmeier A."/>
            <person name="Kalinowski J."/>
            <person name="Ruckert C."/>
        </authorList>
    </citation>
    <scope>NUCLEOTIDE SEQUENCE [LARGE SCALE GENOMIC DNA]</scope>
    <source>
        <strain evidence="9 10">CGMCC 1.15286</strain>
    </source>
</reference>
<evidence type="ECO:0000313" key="10">
    <source>
        <dbReference type="Proteomes" id="UP000600247"/>
    </source>
</evidence>
<dbReference type="CDD" id="cd06261">
    <property type="entry name" value="TM_PBP2"/>
    <property type="match status" value="1"/>
</dbReference>
<accession>A0A917GPF0</accession>
<evidence type="ECO:0000256" key="5">
    <source>
        <dbReference type="ARBA" id="ARBA00022989"/>
    </source>
</evidence>
<evidence type="ECO:0000256" key="7">
    <source>
        <dbReference type="RuleBase" id="RU363032"/>
    </source>
</evidence>
<evidence type="ECO:0000256" key="4">
    <source>
        <dbReference type="ARBA" id="ARBA00022692"/>
    </source>
</evidence>
<evidence type="ECO:0000256" key="1">
    <source>
        <dbReference type="ARBA" id="ARBA00004651"/>
    </source>
</evidence>
<dbReference type="RefSeq" id="WP_188887143.1">
    <property type="nucleotide sequence ID" value="NZ_BMHY01000001.1"/>
</dbReference>
<dbReference type="PANTHER" id="PTHR43744">
    <property type="entry name" value="ABC TRANSPORTER PERMEASE PROTEIN MG189-RELATED-RELATED"/>
    <property type="match status" value="1"/>
</dbReference>
<dbReference type="EMBL" id="BMHY01000001">
    <property type="protein sequence ID" value="GGG53514.1"/>
    <property type="molecule type" value="Genomic_DNA"/>
</dbReference>
<sequence>MRSPIKLTREDKIVNVTVIIVGFIAFVATFYPLYYLLIYSLNDPVDAASGQLYLFPRQFTLSNYSVIFLDDQLLNSFLVTVARTFLGTVTGVLFTAIGAYALSKERLLFRKVYSLVGLVTMYVSGGLIPTYLLLQKVHLLNSFWVYIIPSLFNIFNALLFMAFFRQMPKELEESAKVDGAGDFYTFMRIILPLSKPVLATVALFVAVNHWNDWFSSAYFVSNQQLWTLPTIIVRMLSDTAIIENMQNLPPNMRTDPLSTLLAIKYATLIVTVLPITIVYPFIQKYFVQGMMVGAIKA</sequence>
<keyword evidence="6 7" id="KW-0472">Membrane</keyword>
<comment type="similarity">
    <text evidence="7">Belongs to the binding-protein-dependent transport system permease family.</text>
</comment>
<feature type="transmembrane region" description="Helical" evidence="7">
    <location>
        <begin position="12"/>
        <end position="34"/>
    </location>
</feature>
<feature type="transmembrane region" description="Helical" evidence="7">
    <location>
        <begin position="143"/>
        <end position="164"/>
    </location>
</feature>
<feature type="domain" description="ABC transmembrane type-1" evidence="8">
    <location>
        <begin position="73"/>
        <end position="278"/>
    </location>
</feature>
<keyword evidence="3" id="KW-1003">Cell membrane</keyword>
<keyword evidence="4 7" id="KW-0812">Transmembrane</keyword>
<evidence type="ECO:0000313" key="9">
    <source>
        <dbReference type="EMBL" id="GGG53514.1"/>
    </source>
</evidence>
<gene>
    <name evidence="9" type="ORF">GCM10010918_02740</name>
</gene>
<dbReference type="PROSITE" id="PS50928">
    <property type="entry name" value="ABC_TM1"/>
    <property type="match status" value="1"/>
</dbReference>
<feature type="transmembrane region" description="Helical" evidence="7">
    <location>
        <begin position="112"/>
        <end position="131"/>
    </location>
</feature>
<dbReference type="InterPro" id="IPR035906">
    <property type="entry name" value="MetI-like_sf"/>
</dbReference>
<dbReference type="InterPro" id="IPR000515">
    <property type="entry name" value="MetI-like"/>
</dbReference>
<name>A0A917GPF0_9BACL</name>
<dbReference type="SUPFAM" id="SSF161098">
    <property type="entry name" value="MetI-like"/>
    <property type="match status" value="1"/>
</dbReference>
<dbReference type="Pfam" id="PF00528">
    <property type="entry name" value="BPD_transp_1"/>
    <property type="match status" value="1"/>
</dbReference>
<evidence type="ECO:0000259" key="8">
    <source>
        <dbReference type="PROSITE" id="PS50928"/>
    </source>
</evidence>
<feature type="transmembrane region" description="Helical" evidence="7">
    <location>
        <begin position="77"/>
        <end position="100"/>
    </location>
</feature>
<dbReference type="PANTHER" id="PTHR43744:SF9">
    <property type="entry name" value="POLYGALACTURONAN_RHAMNOGALACTURONAN TRANSPORT SYSTEM PERMEASE PROTEIN YTCP"/>
    <property type="match status" value="1"/>
</dbReference>
<dbReference type="GO" id="GO:0005886">
    <property type="term" value="C:plasma membrane"/>
    <property type="evidence" value="ECO:0007669"/>
    <property type="project" value="UniProtKB-SubCell"/>
</dbReference>
<keyword evidence="5 7" id="KW-1133">Transmembrane helix</keyword>
<dbReference type="GO" id="GO:0055085">
    <property type="term" value="P:transmembrane transport"/>
    <property type="evidence" value="ECO:0007669"/>
    <property type="project" value="InterPro"/>
</dbReference>
<dbReference type="Proteomes" id="UP000600247">
    <property type="component" value="Unassembled WGS sequence"/>
</dbReference>
<feature type="transmembrane region" description="Helical" evidence="7">
    <location>
        <begin position="262"/>
        <end position="282"/>
    </location>
</feature>
<evidence type="ECO:0000256" key="2">
    <source>
        <dbReference type="ARBA" id="ARBA00022448"/>
    </source>
</evidence>
<comment type="caution">
    <text evidence="9">The sequence shown here is derived from an EMBL/GenBank/DDBJ whole genome shotgun (WGS) entry which is preliminary data.</text>
</comment>
<dbReference type="AlphaFoldDB" id="A0A917GPF0"/>
<proteinExistence type="inferred from homology"/>
<evidence type="ECO:0000256" key="6">
    <source>
        <dbReference type="ARBA" id="ARBA00023136"/>
    </source>
</evidence>
<evidence type="ECO:0000256" key="3">
    <source>
        <dbReference type="ARBA" id="ARBA00022475"/>
    </source>
</evidence>
<organism evidence="9 10">
    <name type="scientific">Paenibacillus radicis</name>
    <name type="common">ex Gao et al. 2016</name>
    <dbReference type="NCBI Taxonomy" id="1737354"/>
    <lineage>
        <taxon>Bacteria</taxon>
        <taxon>Bacillati</taxon>
        <taxon>Bacillota</taxon>
        <taxon>Bacilli</taxon>
        <taxon>Bacillales</taxon>
        <taxon>Paenibacillaceae</taxon>
        <taxon>Paenibacillus</taxon>
    </lineage>
</organism>
<protein>
    <submittedName>
        <fullName evidence="9">Sugar ABC transporter permease</fullName>
    </submittedName>
</protein>
<keyword evidence="2 7" id="KW-0813">Transport</keyword>
<dbReference type="Gene3D" id="1.10.3720.10">
    <property type="entry name" value="MetI-like"/>
    <property type="match status" value="1"/>
</dbReference>
<keyword evidence="10" id="KW-1185">Reference proteome</keyword>
<comment type="subcellular location">
    <subcellularLocation>
        <location evidence="1 7">Cell membrane</location>
        <topology evidence="1 7">Multi-pass membrane protein</topology>
    </subcellularLocation>
</comment>
<feature type="transmembrane region" description="Helical" evidence="7">
    <location>
        <begin position="185"/>
        <end position="207"/>
    </location>
</feature>